<dbReference type="Pfam" id="PF00530">
    <property type="entry name" value="SRCR"/>
    <property type="match status" value="1"/>
</dbReference>
<evidence type="ECO:0000313" key="6">
    <source>
        <dbReference type="Proteomes" id="UP000683360"/>
    </source>
</evidence>
<evidence type="ECO:0000313" key="5">
    <source>
        <dbReference type="EMBL" id="CAG2248866.1"/>
    </source>
</evidence>
<dbReference type="EMBL" id="CAJPWZ010002951">
    <property type="protein sequence ID" value="CAG2248866.1"/>
    <property type="molecule type" value="Genomic_DNA"/>
</dbReference>
<dbReference type="SUPFAM" id="SSF56487">
    <property type="entry name" value="SRCR-like"/>
    <property type="match status" value="1"/>
</dbReference>
<evidence type="ECO:0000256" key="2">
    <source>
        <dbReference type="PROSITE-ProRule" id="PRU00196"/>
    </source>
</evidence>
<dbReference type="PROSITE" id="PS50287">
    <property type="entry name" value="SRCR_2"/>
    <property type="match status" value="1"/>
</dbReference>
<comment type="caution">
    <text evidence="2">Lacks conserved residue(s) required for the propagation of feature annotation.</text>
</comment>
<organism evidence="5 6">
    <name type="scientific">Mytilus edulis</name>
    <name type="common">Blue mussel</name>
    <dbReference type="NCBI Taxonomy" id="6550"/>
    <lineage>
        <taxon>Eukaryota</taxon>
        <taxon>Metazoa</taxon>
        <taxon>Spiralia</taxon>
        <taxon>Lophotrochozoa</taxon>
        <taxon>Mollusca</taxon>
        <taxon>Bivalvia</taxon>
        <taxon>Autobranchia</taxon>
        <taxon>Pteriomorphia</taxon>
        <taxon>Mytilida</taxon>
        <taxon>Mytiloidea</taxon>
        <taxon>Mytilidae</taxon>
        <taxon>Mytilinae</taxon>
        <taxon>Mytilus</taxon>
    </lineage>
</organism>
<protein>
    <recommendedName>
        <fullName evidence="4">SRCR domain-containing protein</fullName>
    </recommendedName>
</protein>
<evidence type="ECO:0000259" key="4">
    <source>
        <dbReference type="PROSITE" id="PS50287"/>
    </source>
</evidence>
<feature type="domain" description="SRCR" evidence="4">
    <location>
        <begin position="88"/>
        <end position="175"/>
    </location>
</feature>
<dbReference type="InterPro" id="IPR036772">
    <property type="entry name" value="SRCR-like_dom_sf"/>
</dbReference>
<evidence type="ECO:0000256" key="1">
    <source>
        <dbReference type="ARBA" id="ARBA00023157"/>
    </source>
</evidence>
<feature type="transmembrane region" description="Helical" evidence="3">
    <location>
        <begin position="202"/>
        <end position="222"/>
    </location>
</feature>
<dbReference type="Gene3D" id="3.10.250.10">
    <property type="entry name" value="SRCR-like domain"/>
    <property type="match status" value="1"/>
</dbReference>
<dbReference type="InterPro" id="IPR001190">
    <property type="entry name" value="SRCR"/>
</dbReference>
<dbReference type="GO" id="GO:0016020">
    <property type="term" value="C:membrane"/>
    <property type="evidence" value="ECO:0007669"/>
    <property type="project" value="InterPro"/>
</dbReference>
<keyword evidence="3" id="KW-1133">Transmembrane helix</keyword>
<gene>
    <name evidence="5" type="ORF">MEDL_60720</name>
</gene>
<accession>A0A8S3V528</accession>
<dbReference type="AlphaFoldDB" id="A0A8S3V528"/>
<keyword evidence="1 2" id="KW-1015">Disulfide bond</keyword>
<keyword evidence="3" id="KW-0472">Membrane</keyword>
<dbReference type="Proteomes" id="UP000683360">
    <property type="component" value="Unassembled WGS sequence"/>
</dbReference>
<reference evidence="5" key="1">
    <citation type="submission" date="2021-03" db="EMBL/GenBank/DDBJ databases">
        <authorList>
            <person name="Bekaert M."/>
        </authorList>
    </citation>
    <scope>NUCLEOTIDE SEQUENCE</scope>
</reference>
<proteinExistence type="predicted"/>
<dbReference type="SMART" id="SM00202">
    <property type="entry name" value="SR"/>
    <property type="match status" value="1"/>
</dbReference>
<keyword evidence="6" id="KW-1185">Reference proteome</keyword>
<dbReference type="OrthoDB" id="6127308at2759"/>
<evidence type="ECO:0000256" key="3">
    <source>
        <dbReference type="SAM" id="Phobius"/>
    </source>
</evidence>
<keyword evidence="3" id="KW-0812">Transmembrane</keyword>
<comment type="caution">
    <text evidence="5">The sequence shown here is derived from an EMBL/GenBank/DDBJ whole genome shotgun (WGS) entry which is preliminary data.</text>
</comment>
<feature type="disulfide bond" evidence="2">
    <location>
        <begin position="145"/>
        <end position="155"/>
    </location>
</feature>
<name>A0A8S3V528_MYTED</name>
<sequence length="443" mass="50694">MSACDKKYKCDETKIRNTHCFFKPFRIEITYSCDQGRTNSYMKTISRDSIIKPLINRTSTIYRYDDATGNVLHDTKYYMQVKLDNDLRVLIYDKKQNKSFVLCPNIFADTHATIVCRQFNLSDIGFAVTVTREEKYKQLHFHVNCSGNESTLLLCRFDRSSQTFCENSDAAVRCTTLNTNPVSSTEVIVPQAIPPNMTGTEIGVISSIVFIATVLFVIVIIYRKNKKSKHISESNISAPINYLNLHRNDGLNETSHLYVDANATNSPDSLLATRAETENMSYPINDLQRGNIFVDHLHGMEGHVDNNYFLIEPSEFEATMDNNYSDIDNPVASSSSRLQRNSLNQNNYFILDPNETRRSYNANNYSEIEESLIISLKDNNEASLSNNDDHYAISKEGVYDKTNNRRHVSQDDVNIYDRSLGDAYDSMTCMRNKTLDITYDHLQ</sequence>